<dbReference type="PANTHER" id="PTHR47331">
    <property type="entry name" value="PHD-TYPE DOMAIN-CONTAINING PROTEIN"/>
    <property type="match status" value="1"/>
</dbReference>
<evidence type="ECO:0000313" key="2">
    <source>
        <dbReference type="EMBL" id="GBM77995.1"/>
    </source>
</evidence>
<dbReference type="PANTHER" id="PTHR47331:SF1">
    <property type="entry name" value="GAG-LIKE PROTEIN"/>
    <property type="match status" value="1"/>
</dbReference>
<organism evidence="2 3">
    <name type="scientific">Araneus ventricosus</name>
    <name type="common">Orbweaver spider</name>
    <name type="synonym">Epeira ventricosa</name>
    <dbReference type="NCBI Taxonomy" id="182803"/>
    <lineage>
        <taxon>Eukaryota</taxon>
        <taxon>Metazoa</taxon>
        <taxon>Ecdysozoa</taxon>
        <taxon>Arthropoda</taxon>
        <taxon>Chelicerata</taxon>
        <taxon>Arachnida</taxon>
        <taxon>Araneae</taxon>
        <taxon>Araneomorphae</taxon>
        <taxon>Entelegynae</taxon>
        <taxon>Araneoidea</taxon>
        <taxon>Araneidae</taxon>
        <taxon>Araneus</taxon>
    </lineage>
</organism>
<feature type="domain" description="DUF5641" evidence="1">
    <location>
        <begin position="181"/>
        <end position="262"/>
    </location>
</feature>
<dbReference type="OrthoDB" id="6429808at2759"/>
<dbReference type="SUPFAM" id="SSF53098">
    <property type="entry name" value="Ribonuclease H-like"/>
    <property type="match status" value="1"/>
</dbReference>
<name>A0A4Y2IK35_ARAVE</name>
<proteinExistence type="predicted"/>
<sequence length="262" mass="30114">MKCKRYKAKPLTIESCPLPEDRVSDTMAFEVRGVDLARPIFLRNGSKVWIVLFTCAVYRVVHLEFVASLTTDSFLMAFRRFIASRASWWEGFWERLVRAIKELLRRSLGKLILSFEELGTVLCECESVINSRPLTCVSENLDDLVPLTPSMFLIENRNSSTGHIDLVETQSFKKRIKFRTKLLKDLRLRFRKEYLSLLISKQSRNKNVREPQIGEVVLIGDDGKKLLNWPLAIIMEVLPGRDGKVRAVKVKTQSGVTSRPVQ</sequence>
<gene>
    <name evidence="2" type="ORF">AVEN_131389_1</name>
</gene>
<dbReference type="InterPro" id="IPR036397">
    <property type="entry name" value="RNaseH_sf"/>
</dbReference>
<dbReference type="AlphaFoldDB" id="A0A4Y2IK35"/>
<accession>A0A4Y2IK35</accession>
<dbReference type="GO" id="GO:0003676">
    <property type="term" value="F:nucleic acid binding"/>
    <property type="evidence" value="ECO:0007669"/>
    <property type="project" value="InterPro"/>
</dbReference>
<reference evidence="2 3" key="1">
    <citation type="journal article" date="2019" name="Sci. Rep.">
        <title>Orb-weaving spider Araneus ventricosus genome elucidates the spidroin gene catalogue.</title>
        <authorList>
            <person name="Kono N."/>
            <person name="Nakamura H."/>
            <person name="Ohtoshi R."/>
            <person name="Moran D.A.P."/>
            <person name="Shinohara A."/>
            <person name="Yoshida Y."/>
            <person name="Fujiwara M."/>
            <person name="Mori M."/>
            <person name="Tomita M."/>
            <person name="Arakawa K."/>
        </authorList>
    </citation>
    <scope>NUCLEOTIDE SEQUENCE [LARGE SCALE GENOMIC DNA]</scope>
</reference>
<dbReference type="EMBL" id="BGPR01002726">
    <property type="protein sequence ID" value="GBM77995.1"/>
    <property type="molecule type" value="Genomic_DNA"/>
</dbReference>
<dbReference type="Proteomes" id="UP000499080">
    <property type="component" value="Unassembled WGS sequence"/>
</dbReference>
<dbReference type="Gene3D" id="3.30.420.10">
    <property type="entry name" value="Ribonuclease H-like superfamily/Ribonuclease H"/>
    <property type="match status" value="2"/>
</dbReference>
<evidence type="ECO:0000313" key="3">
    <source>
        <dbReference type="Proteomes" id="UP000499080"/>
    </source>
</evidence>
<comment type="caution">
    <text evidence="2">The sequence shown here is derived from an EMBL/GenBank/DDBJ whole genome shotgun (WGS) entry which is preliminary data.</text>
</comment>
<protein>
    <recommendedName>
        <fullName evidence="1">DUF5641 domain-containing protein</fullName>
    </recommendedName>
</protein>
<dbReference type="InterPro" id="IPR012337">
    <property type="entry name" value="RNaseH-like_sf"/>
</dbReference>
<dbReference type="Pfam" id="PF18701">
    <property type="entry name" value="DUF5641"/>
    <property type="match status" value="1"/>
</dbReference>
<keyword evidence="3" id="KW-1185">Reference proteome</keyword>
<dbReference type="InterPro" id="IPR040676">
    <property type="entry name" value="DUF5641"/>
</dbReference>
<evidence type="ECO:0000259" key="1">
    <source>
        <dbReference type="Pfam" id="PF18701"/>
    </source>
</evidence>